<dbReference type="SUPFAM" id="SSF55073">
    <property type="entry name" value="Nucleotide cyclase"/>
    <property type="match status" value="1"/>
</dbReference>
<dbReference type="Gene3D" id="3.30.450.20">
    <property type="entry name" value="PAS domain"/>
    <property type="match status" value="2"/>
</dbReference>
<comment type="catalytic activity">
    <reaction evidence="2">
        <text>2 GTP = 3',3'-c-di-GMP + 2 diphosphate</text>
        <dbReference type="Rhea" id="RHEA:24898"/>
        <dbReference type="ChEBI" id="CHEBI:33019"/>
        <dbReference type="ChEBI" id="CHEBI:37565"/>
        <dbReference type="ChEBI" id="CHEBI:58805"/>
        <dbReference type="EC" id="2.7.7.65"/>
    </reaction>
</comment>
<dbReference type="RefSeq" id="WP_188575334.1">
    <property type="nucleotide sequence ID" value="NZ_BMCT01000001.1"/>
</dbReference>
<protein>
    <recommendedName>
        <fullName evidence="1">diguanylate cyclase</fullName>
        <ecNumber evidence="1">2.7.7.65</ecNumber>
    </recommendedName>
</protein>
<dbReference type="Proteomes" id="UP000606044">
    <property type="component" value="Unassembled WGS sequence"/>
</dbReference>
<comment type="caution">
    <text evidence="5">The sequence shown here is derived from an EMBL/GenBank/DDBJ whole genome shotgun (WGS) entry which is preliminary data.</text>
</comment>
<dbReference type="CDD" id="cd12914">
    <property type="entry name" value="PDC1_DGC_like"/>
    <property type="match status" value="1"/>
</dbReference>
<reference evidence="5" key="1">
    <citation type="journal article" date="2014" name="Int. J. Syst. Evol. Microbiol.">
        <title>Complete genome sequence of Corynebacterium casei LMG S-19264T (=DSM 44701T), isolated from a smear-ripened cheese.</title>
        <authorList>
            <consortium name="US DOE Joint Genome Institute (JGI-PGF)"/>
            <person name="Walter F."/>
            <person name="Albersmeier A."/>
            <person name="Kalinowski J."/>
            <person name="Ruckert C."/>
        </authorList>
    </citation>
    <scope>NUCLEOTIDE SEQUENCE</scope>
    <source>
        <strain evidence="5">CCM 7897</strain>
    </source>
</reference>
<keyword evidence="3" id="KW-0472">Membrane</keyword>
<sequence length="489" mass="53300">MVAAAPVPRSARLVVVVACLVSALFSGLIALSLWQARQDAWAQASRAADNLLLLVNRDIQRHLDVFGVTLKGLRHFMEMENVFTDRDRLHRVLAIAAEGTLDVSSIYVLDPQGQILAQSNHDTASPAVFGDREYFIVHRDRPDAGLFVSLPYRSRLDHGVPSLVMSARLSDKSGAFAGVVAIAVRLSYLSDLFQSLDKNASDVVSLIHRDGVMMVRVPSLRNDGDMGADVSGAPTFREMSRAERGVFIGKSLLDGVPRYYHFEHIPDFPLIVTVGLGISDLFADWRRRAIVAGGSTALLCLALITASLLLRREIIARAKVDAELKRLSDTDGLTGIANRRRFDEHLDAEWRRAQRSGMPLSLLMIDADKFKLLNDRFGHARGDEVLKIIARTAADSLHRPADLAARYGGEEFSTILPDTDLPAALALAETIRAAIEVLAREQEAMTTVSLGVATLRPGAGQAPVELITAADGALYRAKEEGRNRVCAAG</sequence>
<dbReference type="PANTHER" id="PTHR45138:SF9">
    <property type="entry name" value="DIGUANYLATE CYCLASE DGCM-RELATED"/>
    <property type="match status" value="1"/>
</dbReference>
<dbReference type="PANTHER" id="PTHR45138">
    <property type="entry name" value="REGULATORY COMPONENTS OF SENSORY TRANSDUCTION SYSTEM"/>
    <property type="match status" value="1"/>
</dbReference>
<dbReference type="FunFam" id="3.30.70.270:FF:000001">
    <property type="entry name" value="Diguanylate cyclase domain protein"/>
    <property type="match status" value="1"/>
</dbReference>
<proteinExistence type="predicted"/>
<dbReference type="GO" id="GO:0052621">
    <property type="term" value="F:diguanylate cyclase activity"/>
    <property type="evidence" value="ECO:0007669"/>
    <property type="project" value="UniProtKB-EC"/>
</dbReference>
<name>A0A917BM19_9HYPH</name>
<dbReference type="CDD" id="cd12915">
    <property type="entry name" value="PDC2_DGC_like"/>
    <property type="match status" value="1"/>
</dbReference>
<organism evidence="5 6">
    <name type="scientific">Azorhizobium oxalatiphilum</name>
    <dbReference type="NCBI Taxonomy" id="980631"/>
    <lineage>
        <taxon>Bacteria</taxon>
        <taxon>Pseudomonadati</taxon>
        <taxon>Pseudomonadota</taxon>
        <taxon>Alphaproteobacteria</taxon>
        <taxon>Hyphomicrobiales</taxon>
        <taxon>Xanthobacteraceae</taxon>
        <taxon>Azorhizobium</taxon>
    </lineage>
</organism>
<dbReference type="EMBL" id="BMCT01000001">
    <property type="protein sequence ID" value="GGF49896.1"/>
    <property type="molecule type" value="Genomic_DNA"/>
</dbReference>
<dbReference type="GO" id="GO:0043709">
    <property type="term" value="P:cell adhesion involved in single-species biofilm formation"/>
    <property type="evidence" value="ECO:0007669"/>
    <property type="project" value="TreeGrafter"/>
</dbReference>
<dbReference type="Gene3D" id="3.30.70.270">
    <property type="match status" value="1"/>
</dbReference>
<dbReference type="Pfam" id="PF00990">
    <property type="entry name" value="GGDEF"/>
    <property type="match status" value="1"/>
</dbReference>
<dbReference type="CDD" id="cd01949">
    <property type="entry name" value="GGDEF"/>
    <property type="match status" value="1"/>
</dbReference>
<evidence type="ECO:0000256" key="1">
    <source>
        <dbReference type="ARBA" id="ARBA00012528"/>
    </source>
</evidence>
<evidence type="ECO:0000259" key="4">
    <source>
        <dbReference type="PROSITE" id="PS50887"/>
    </source>
</evidence>
<dbReference type="GO" id="GO:0005886">
    <property type="term" value="C:plasma membrane"/>
    <property type="evidence" value="ECO:0007669"/>
    <property type="project" value="TreeGrafter"/>
</dbReference>
<feature type="transmembrane region" description="Helical" evidence="3">
    <location>
        <begin position="12"/>
        <end position="34"/>
    </location>
</feature>
<gene>
    <name evidence="5" type="ORF">GCM10007301_06460</name>
</gene>
<evidence type="ECO:0000313" key="6">
    <source>
        <dbReference type="Proteomes" id="UP000606044"/>
    </source>
</evidence>
<feature type="transmembrane region" description="Helical" evidence="3">
    <location>
        <begin position="289"/>
        <end position="310"/>
    </location>
</feature>
<dbReference type="InterPro" id="IPR050469">
    <property type="entry name" value="Diguanylate_Cyclase"/>
</dbReference>
<dbReference type="SMART" id="SM00267">
    <property type="entry name" value="GGDEF"/>
    <property type="match status" value="1"/>
</dbReference>
<dbReference type="InterPro" id="IPR043128">
    <property type="entry name" value="Rev_trsase/Diguanyl_cyclase"/>
</dbReference>
<accession>A0A917BM19</accession>
<dbReference type="InterPro" id="IPR029787">
    <property type="entry name" value="Nucleotide_cyclase"/>
</dbReference>
<dbReference type="InterPro" id="IPR054327">
    <property type="entry name" value="His-kinase-like_sensor"/>
</dbReference>
<keyword evidence="3" id="KW-1133">Transmembrane helix</keyword>
<reference evidence="5" key="2">
    <citation type="submission" date="2020-09" db="EMBL/GenBank/DDBJ databases">
        <authorList>
            <person name="Sun Q."/>
            <person name="Sedlacek I."/>
        </authorList>
    </citation>
    <scope>NUCLEOTIDE SEQUENCE</scope>
    <source>
        <strain evidence="5">CCM 7897</strain>
    </source>
</reference>
<feature type="domain" description="GGDEF" evidence="4">
    <location>
        <begin position="358"/>
        <end position="489"/>
    </location>
</feature>
<evidence type="ECO:0000256" key="2">
    <source>
        <dbReference type="ARBA" id="ARBA00034247"/>
    </source>
</evidence>
<dbReference type="EC" id="2.7.7.65" evidence="1"/>
<dbReference type="AlphaFoldDB" id="A0A917BM19"/>
<keyword evidence="3" id="KW-0812">Transmembrane</keyword>
<dbReference type="NCBIfam" id="TIGR00254">
    <property type="entry name" value="GGDEF"/>
    <property type="match status" value="1"/>
</dbReference>
<dbReference type="PROSITE" id="PS50887">
    <property type="entry name" value="GGDEF"/>
    <property type="match status" value="1"/>
</dbReference>
<evidence type="ECO:0000313" key="5">
    <source>
        <dbReference type="EMBL" id="GGF49896.1"/>
    </source>
</evidence>
<dbReference type="GO" id="GO:1902201">
    <property type="term" value="P:negative regulation of bacterial-type flagellum-dependent cell motility"/>
    <property type="evidence" value="ECO:0007669"/>
    <property type="project" value="TreeGrafter"/>
</dbReference>
<keyword evidence="6" id="KW-1185">Reference proteome</keyword>
<dbReference type="Pfam" id="PF22588">
    <property type="entry name" value="dCache_1_like"/>
    <property type="match status" value="1"/>
</dbReference>
<evidence type="ECO:0000256" key="3">
    <source>
        <dbReference type="SAM" id="Phobius"/>
    </source>
</evidence>
<dbReference type="InterPro" id="IPR000160">
    <property type="entry name" value="GGDEF_dom"/>
</dbReference>